<evidence type="ECO:0000256" key="2">
    <source>
        <dbReference type="SAM" id="Phobius"/>
    </source>
</evidence>
<dbReference type="EMBL" id="KQ435729">
    <property type="protein sequence ID" value="KOX77692.1"/>
    <property type="molecule type" value="Genomic_DNA"/>
</dbReference>
<evidence type="ECO:0000256" key="1">
    <source>
        <dbReference type="SAM" id="MobiDB-lite"/>
    </source>
</evidence>
<protein>
    <submittedName>
        <fullName evidence="3">Uncharacterized protein</fullName>
    </submittedName>
</protein>
<keyword evidence="2" id="KW-1133">Transmembrane helix</keyword>
<dbReference type="Proteomes" id="UP000053105">
    <property type="component" value="Unassembled WGS sequence"/>
</dbReference>
<accession>A0A0N0BIH6</accession>
<organism evidence="3 4">
    <name type="scientific">Melipona quadrifasciata</name>
    <dbReference type="NCBI Taxonomy" id="166423"/>
    <lineage>
        <taxon>Eukaryota</taxon>
        <taxon>Metazoa</taxon>
        <taxon>Ecdysozoa</taxon>
        <taxon>Arthropoda</taxon>
        <taxon>Hexapoda</taxon>
        <taxon>Insecta</taxon>
        <taxon>Pterygota</taxon>
        <taxon>Neoptera</taxon>
        <taxon>Endopterygota</taxon>
        <taxon>Hymenoptera</taxon>
        <taxon>Apocrita</taxon>
        <taxon>Aculeata</taxon>
        <taxon>Apoidea</taxon>
        <taxon>Anthophila</taxon>
        <taxon>Apidae</taxon>
        <taxon>Melipona</taxon>
    </lineage>
</organism>
<name>A0A0N0BIH6_9HYME</name>
<feature type="compositionally biased region" description="Basic and acidic residues" evidence="1">
    <location>
        <begin position="139"/>
        <end position="152"/>
    </location>
</feature>
<evidence type="ECO:0000313" key="4">
    <source>
        <dbReference type="Proteomes" id="UP000053105"/>
    </source>
</evidence>
<sequence length="225" mass="25502">MALCVYAGRNLRREARFTASAGVILPGPADLERKRREPLNHHHQHHHYRPPPEKSEHRRRNGTATSRLLTNPITRENPSTPEICSLVASWNGRAVIRIPGILPRGPRIRVQRPPTGSFDGTATRGGGRSKGEGSEEESREEHSREERRKDLQRNVYTLEEEEEEEEKPESQHVIVIAIACPFDHCLTSNLVRGIELRLWMVSGNVLWCFGAVIIVIAIGPWRKIA</sequence>
<keyword evidence="2" id="KW-0812">Transmembrane</keyword>
<gene>
    <name evidence="3" type="ORF">WN51_09357</name>
</gene>
<dbReference type="AlphaFoldDB" id="A0A0N0BIH6"/>
<reference evidence="3 4" key="1">
    <citation type="submission" date="2015-07" db="EMBL/GenBank/DDBJ databases">
        <title>The genome of Melipona quadrifasciata.</title>
        <authorList>
            <person name="Pan H."/>
            <person name="Kapheim K."/>
        </authorList>
    </citation>
    <scope>NUCLEOTIDE SEQUENCE [LARGE SCALE GENOMIC DNA]</scope>
    <source>
        <strain evidence="3">0111107301</strain>
        <tissue evidence="3">Whole body</tissue>
    </source>
</reference>
<proteinExistence type="predicted"/>
<feature type="region of interest" description="Disordered" evidence="1">
    <location>
        <begin position="39"/>
        <end position="80"/>
    </location>
</feature>
<feature type="compositionally biased region" description="Polar residues" evidence="1">
    <location>
        <begin position="62"/>
        <end position="80"/>
    </location>
</feature>
<keyword evidence="2" id="KW-0472">Membrane</keyword>
<keyword evidence="4" id="KW-1185">Reference proteome</keyword>
<feature type="region of interest" description="Disordered" evidence="1">
    <location>
        <begin position="105"/>
        <end position="166"/>
    </location>
</feature>
<evidence type="ECO:0000313" key="3">
    <source>
        <dbReference type="EMBL" id="KOX77692.1"/>
    </source>
</evidence>
<feature type="transmembrane region" description="Helical" evidence="2">
    <location>
        <begin position="198"/>
        <end position="221"/>
    </location>
</feature>